<name>A0ABW8CRC5_STRBI</name>
<accession>A0ABW8CRC5</accession>
<proteinExistence type="predicted"/>
<dbReference type="EMBL" id="JBITYT010000004">
    <property type="protein sequence ID" value="MFI9120122.1"/>
    <property type="molecule type" value="Genomic_DNA"/>
</dbReference>
<dbReference type="Proteomes" id="UP001614391">
    <property type="component" value="Unassembled WGS sequence"/>
</dbReference>
<evidence type="ECO:0000313" key="1">
    <source>
        <dbReference type="EMBL" id="MFI9120122.1"/>
    </source>
</evidence>
<sequence>MSYSVSSDEIIRLFGLQGIVLFPREAQHDPAEPSRSMRVLHEVGLPHDDLFLSRVDVANPGRDSVYLGEFLEPTGRTCPAEAQKWLVLGYFNDSVLALDPDTENVYAFPEGTSRHLLVHRDVESLIYGLCALQTYHVERDSTDDEEALAQQTRSRIEQFDSTPFEDPASEWNIIFEEIQEGSW</sequence>
<gene>
    <name evidence="1" type="ORF">ACIGW0_12120</name>
</gene>
<dbReference type="InterPro" id="IPR025851">
    <property type="entry name" value="SUKH-4"/>
</dbReference>
<dbReference type="RefSeq" id="WP_399613762.1">
    <property type="nucleotide sequence ID" value="NZ_JBITYT010000004.1"/>
</dbReference>
<keyword evidence="2" id="KW-1185">Reference proteome</keyword>
<protein>
    <submittedName>
        <fullName evidence="1">SUKH-4 family immunity protein</fullName>
    </submittedName>
</protein>
<reference evidence="1 2" key="1">
    <citation type="submission" date="2024-10" db="EMBL/GenBank/DDBJ databases">
        <title>The Natural Products Discovery Center: Release of the First 8490 Sequenced Strains for Exploring Actinobacteria Biosynthetic Diversity.</title>
        <authorList>
            <person name="Kalkreuter E."/>
            <person name="Kautsar S.A."/>
            <person name="Yang D."/>
            <person name="Bader C.D."/>
            <person name="Teijaro C.N."/>
            <person name="Fluegel L."/>
            <person name="Davis C.M."/>
            <person name="Simpson J.R."/>
            <person name="Lauterbach L."/>
            <person name="Steele A.D."/>
            <person name="Gui C."/>
            <person name="Meng S."/>
            <person name="Li G."/>
            <person name="Viehrig K."/>
            <person name="Ye F."/>
            <person name="Su P."/>
            <person name="Kiefer A.F."/>
            <person name="Nichols A."/>
            <person name="Cepeda A.J."/>
            <person name="Yan W."/>
            <person name="Fan B."/>
            <person name="Jiang Y."/>
            <person name="Adhikari A."/>
            <person name="Zheng C.-J."/>
            <person name="Schuster L."/>
            <person name="Cowan T.M."/>
            <person name="Smanski M.J."/>
            <person name="Chevrette M.G."/>
            <person name="De Carvalho L.P.S."/>
            <person name="Shen B."/>
        </authorList>
    </citation>
    <scope>NUCLEOTIDE SEQUENCE [LARGE SCALE GENOMIC DNA]</scope>
    <source>
        <strain evidence="1 2">NPDC053346</strain>
    </source>
</reference>
<organism evidence="1 2">
    <name type="scientific">Streptomyces bikiniensis</name>
    <dbReference type="NCBI Taxonomy" id="1896"/>
    <lineage>
        <taxon>Bacteria</taxon>
        <taxon>Bacillati</taxon>
        <taxon>Actinomycetota</taxon>
        <taxon>Actinomycetes</taxon>
        <taxon>Kitasatosporales</taxon>
        <taxon>Streptomycetaceae</taxon>
        <taxon>Streptomyces</taxon>
    </lineage>
</organism>
<comment type="caution">
    <text evidence="1">The sequence shown here is derived from an EMBL/GenBank/DDBJ whole genome shotgun (WGS) entry which is preliminary data.</text>
</comment>
<evidence type="ECO:0000313" key="2">
    <source>
        <dbReference type="Proteomes" id="UP001614391"/>
    </source>
</evidence>
<dbReference type="Pfam" id="PF14435">
    <property type="entry name" value="SUKH-4"/>
    <property type="match status" value="1"/>
</dbReference>